<keyword evidence="2" id="KW-1185">Reference proteome</keyword>
<name>A0A5N5RJF2_9BIFI</name>
<evidence type="ECO:0008006" key="3">
    <source>
        <dbReference type="Google" id="ProtNLM"/>
    </source>
</evidence>
<proteinExistence type="predicted"/>
<dbReference type="EMBL" id="RQSP01000012">
    <property type="protein sequence ID" value="KAB5607418.1"/>
    <property type="molecule type" value="Genomic_DNA"/>
</dbReference>
<comment type="caution">
    <text evidence="1">The sequence shown here is derived from an EMBL/GenBank/DDBJ whole genome shotgun (WGS) entry which is preliminary data.</text>
</comment>
<evidence type="ECO:0000313" key="2">
    <source>
        <dbReference type="Proteomes" id="UP000326336"/>
    </source>
</evidence>
<protein>
    <recommendedName>
        <fullName evidence="3">Toxin</fullName>
    </recommendedName>
</protein>
<sequence length="102" mass="11640">MHIAKYDCVVRFENEDDEPIILPSAFKHGVSENDILHAWRESRGPVDINYNRDPPTYMYVGPGVSGAVWYEIGTASRAGYDVELIVHAMKARQSYLRKEGLR</sequence>
<reference evidence="1 2" key="1">
    <citation type="journal article" date="2019" name="Int. J. Syst. Evol. Microbiol.">
        <title>Bifidobacterium jacchi sp. nov., isolated from the faeces of a baby common marmoset (Callithrix jacchus).</title>
        <authorList>
            <person name="Modesto M."/>
            <person name="Watanabe K."/>
            <person name="Arita M."/>
            <person name="Satti M."/>
            <person name="Oki K."/>
            <person name="Sciavilla P."/>
            <person name="Patavino C."/>
            <person name="Camma C."/>
            <person name="Michelini S."/>
            <person name="Sgorbati B."/>
            <person name="Mattarelli P."/>
        </authorList>
    </citation>
    <scope>NUCLEOTIDE SEQUENCE [LARGE SCALE GENOMIC DNA]</scope>
    <source>
        <strain evidence="1 2">MRM 9.3</strain>
    </source>
</reference>
<dbReference type="OrthoDB" id="3577648at2"/>
<accession>A0A5N5RJF2</accession>
<gene>
    <name evidence="1" type="ORF">EHS19_04800</name>
</gene>
<dbReference type="Proteomes" id="UP000326336">
    <property type="component" value="Unassembled WGS sequence"/>
</dbReference>
<evidence type="ECO:0000313" key="1">
    <source>
        <dbReference type="EMBL" id="KAB5607418.1"/>
    </source>
</evidence>
<organism evidence="1 2">
    <name type="scientific">Bifidobacterium jacchi</name>
    <dbReference type="NCBI Taxonomy" id="2490545"/>
    <lineage>
        <taxon>Bacteria</taxon>
        <taxon>Bacillati</taxon>
        <taxon>Actinomycetota</taxon>
        <taxon>Actinomycetes</taxon>
        <taxon>Bifidobacteriales</taxon>
        <taxon>Bifidobacteriaceae</taxon>
        <taxon>Bifidobacterium</taxon>
    </lineage>
</organism>
<dbReference type="AlphaFoldDB" id="A0A5N5RJF2"/>